<dbReference type="AlphaFoldDB" id="A0AAD8YKE8"/>
<evidence type="ECO:0000313" key="5">
    <source>
        <dbReference type="Proteomes" id="UP001224775"/>
    </source>
</evidence>
<dbReference type="EMBL" id="JATAAI010000003">
    <property type="protein sequence ID" value="KAK1746731.1"/>
    <property type="molecule type" value="Genomic_DNA"/>
</dbReference>
<feature type="compositionally biased region" description="Polar residues" evidence="2">
    <location>
        <begin position="98"/>
        <end position="112"/>
    </location>
</feature>
<dbReference type="GO" id="GO:0005634">
    <property type="term" value="C:nucleus"/>
    <property type="evidence" value="ECO:0007669"/>
    <property type="project" value="TreeGrafter"/>
</dbReference>
<dbReference type="Pfam" id="PF03959">
    <property type="entry name" value="FSH1"/>
    <property type="match status" value="1"/>
</dbReference>
<dbReference type="InterPro" id="IPR005645">
    <property type="entry name" value="FSH-like_dom"/>
</dbReference>
<feature type="domain" description="Serine hydrolase" evidence="3">
    <location>
        <begin position="1"/>
        <end position="219"/>
    </location>
</feature>
<dbReference type="InterPro" id="IPR050593">
    <property type="entry name" value="LovG"/>
</dbReference>
<keyword evidence="1 4" id="KW-0378">Hydrolase</keyword>
<feature type="region of interest" description="Disordered" evidence="2">
    <location>
        <begin position="429"/>
        <end position="448"/>
    </location>
</feature>
<evidence type="ECO:0000256" key="2">
    <source>
        <dbReference type="SAM" id="MobiDB-lite"/>
    </source>
</evidence>
<feature type="region of interest" description="Disordered" evidence="2">
    <location>
        <begin position="395"/>
        <end position="419"/>
    </location>
</feature>
<dbReference type="InterPro" id="IPR029058">
    <property type="entry name" value="AB_hydrolase_fold"/>
</dbReference>
<dbReference type="GO" id="GO:0005737">
    <property type="term" value="C:cytoplasm"/>
    <property type="evidence" value="ECO:0007669"/>
    <property type="project" value="TreeGrafter"/>
</dbReference>
<evidence type="ECO:0000256" key="1">
    <source>
        <dbReference type="ARBA" id="ARBA00022801"/>
    </source>
</evidence>
<dbReference type="Gene3D" id="3.40.50.1820">
    <property type="entry name" value="alpha/beta hydrolase"/>
    <property type="match status" value="1"/>
</dbReference>
<reference evidence="4" key="1">
    <citation type="submission" date="2023-06" db="EMBL/GenBank/DDBJ databases">
        <title>Survivors Of The Sea: Transcriptome response of Skeletonema marinoi to long-term dormancy.</title>
        <authorList>
            <person name="Pinder M.I.M."/>
            <person name="Kourtchenko O."/>
            <person name="Robertson E.K."/>
            <person name="Larsson T."/>
            <person name="Maumus F."/>
            <person name="Osuna-Cruz C.M."/>
            <person name="Vancaester E."/>
            <person name="Stenow R."/>
            <person name="Vandepoele K."/>
            <person name="Ploug H."/>
            <person name="Bruchert V."/>
            <person name="Godhe A."/>
            <person name="Topel M."/>
        </authorList>
    </citation>
    <scope>NUCLEOTIDE SEQUENCE</scope>
    <source>
        <strain evidence="4">R05AC</strain>
    </source>
</reference>
<keyword evidence="5" id="KW-1185">Reference proteome</keyword>
<dbReference type="Proteomes" id="UP001224775">
    <property type="component" value="Unassembled WGS sequence"/>
</dbReference>
<dbReference type="PANTHER" id="PTHR48070:SF6">
    <property type="entry name" value="ESTERASE OVCA2"/>
    <property type="match status" value="1"/>
</dbReference>
<accession>A0AAD8YKE8</accession>
<evidence type="ECO:0000313" key="4">
    <source>
        <dbReference type="EMBL" id="KAK1746731.1"/>
    </source>
</evidence>
<evidence type="ECO:0000259" key="3">
    <source>
        <dbReference type="Pfam" id="PF03959"/>
    </source>
</evidence>
<feature type="region of interest" description="Disordered" evidence="2">
    <location>
        <begin position="88"/>
        <end position="112"/>
    </location>
</feature>
<proteinExistence type="predicted"/>
<name>A0AAD8YKE8_9STRA</name>
<gene>
    <name evidence="4" type="ORF">QTG54_002075</name>
</gene>
<comment type="caution">
    <text evidence="4">The sequence shown here is derived from an EMBL/GenBank/DDBJ whole genome shotgun (WGS) entry which is preliminary data.</text>
</comment>
<protein>
    <submittedName>
        <fullName evidence="4">Serine hydrolase family protein</fullName>
    </submittedName>
</protein>
<dbReference type="PANTHER" id="PTHR48070">
    <property type="entry name" value="ESTERASE OVCA2"/>
    <property type="match status" value="1"/>
</dbReference>
<dbReference type="GO" id="GO:0016787">
    <property type="term" value="F:hydrolase activity"/>
    <property type="evidence" value="ECO:0007669"/>
    <property type="project" value="UniProtKB-KW"/>
</dbReference>
<organism evidence="4 5">
    <name type="scientific">Skeletonema marinoi</name>
    <dbReference type="NCBI Taxonomy" id="267567"/>
    <lineage>
        <taxon>Eukaryota</taxon>
        <taxon>Sar</taxon>
        <taxon>Stramenopiles</taxon>
        <taxon>Ochrophyta</taxon>
        <taxon>Bacillariophyta</taxon>
        <taxon>Coscinodiscophyceae</taxon>
        <taxon>Thalassiosirophycidae</taxon>
        <taxon>Thalassiosirales</taxon>
        <taxon>Skeletonemataceae</taxon>
        <taxon>Skeletonema</taxon>
        <taxon>Skeletonema marinoi-dohrnii complex</taxon>
    </lineage>
</organism>
<sequence>MRVLCLHPSTSSAHQLHSSLSSLEDRLWTKHGIELVFIDAPLLDVQIGDSLGEKGGGLTALHLDGEEGNEGEGAPAVSRRWYVEEAVDGRRSALPPSSDDSAGTTPQEVNSKNSAAVKYSGLDASLLHLSQIWSRGGANHNNTNTDNSNGGGIEQCLPFQGILGIHQGADVAAMLPLLNTANAVYNDEDIEEEHKENKSIFEGLQFVIMVDGRDIMCQDQHEENMGNDGSVHGMNKENDENDNATLVEEEDWYVGPNGISSLHVIAETCNNDNNASATNKRNSELLAKRYGPNATIQYYKPSKKSSSSSQSNKNNLQQQAYNHNQATSPSLHNILGKYLVHQKNTFHSNPQKRKLLQLQHQLCHVEQLASVMITEEVRKNPPKCLMAMIGPAAAASEMENTEDENDENNKNSADDENSAVKAVVPKTVGAWQGPGRVPGEQGGGAHAQSLSCCDRRNVVIM</sequence>